<sequence length="100" mass="10959">MRHTHTMPRQRNVAAFLVGLGVWLAVLLLAFAAIQRFTDPISAQQTSTTAALPAPKNTMGVPGILCEPARPCVDQPHFAPAVRYSDKRQRTLTTAVIHRS</sequence>
<dbReference type="EMBL" id="VYDA01000466">
    <property type="protein sequence ID" value="MYH62615.1"/>
    <property type="molecule type" value="Genomic_DNA"/>
</dbReference>
<proteinExistence type="predicted"/>
<name>A0A6B1G5Z9_9CHLR</name>
<organism evidence="1">
    <name type="scientific">Caldilineaceae bacterium SB0675_bin_29</name>
    <dbReference type="NCBI Taxonomy" id="2605266"/>
    <lineage>
        <taxon>Bacteria</taxon>
        <taxon>Bacillati</taxon>
        <taxon>Chloroflexota</taxon>
        <taxon>Caldilineae</taxon>
        <taxon>Caldilineales</taxon>
        <taxon>Caldilineaceae</taxon>
    </lineage>
</organism>
<comment type="caution">
    <text evidence="1">The sequence shown here is derived from an EMBL/GenBank/DDBJ whole genome shotgun (WGS) entry which is preliminary data.</text>
</comment>
<accession>A0A6B1G5Z9</accession>
<reference evidence="1" key="1">
    <citation type="submission" date="2019-09" db="EMBL/GenBank/DDBJ databases">
        <title>Characterisation of the sponge microbiome using genome-centric metagenomics.</title>
        <authorList>
            <person name="Engelberts J.P."/>
            <person name="Robbins S.J."/>
            <person name="De Goeij J.M."/>
            <person name="Aranda M."/>
            <person name="Bell S.C."/>
            <person name="Webster N.S."/>
        </authorList>
    </citation>
    <scope>NUCLEOTIDE SEQUENCE</scope>
    <source>
        <strain evidence="1">SB0675_bin_29</strain>
    </source>
</reference>
<dbReference type="AlphaFoldDB" id="A0A6B1G5Z9"/>
<gene>
    <name evidence="1" type="ORF">F4148_12965</name>
</gene>
<protein>
    <submittedName>
        <fullName evidence="1">Uncharacterized protein</fullName>
    </submittedName>
</protein>
<evidence type="ECO:0000313" key="1">
    <source>
        <dbReference type="EMBL" id="MYH62615.1"/>
    </source>
</evidence>